<feature type="transmembrane region" description="Helical" evidence="9">
    <location>
        <begin position="82"/>
        <end position="103"/>
    </location>
</feature>
<dbReference type="GO" id="GO:0005524">
    <property type="term" value="F:ATP binding"/>
    <property type="evidence" value="ECO:0007669"/>
    <property type="project" value="UniProtKB-KW"/>
</dbReference>
<dbReference type="PANTHER" id="PTHR24421">
    <property type="entry name" value="NITRATE/NITRITE SENSOR PROTEIN NARX-RELATED"/>
    <property type="match status" value="1"/>
</dbReference>
<dbReference type="CDD" id="cd16917">
    <property type="entry name" value="HATPase_UhpB-NarQ-NarX-like"/>
    <property type="match status" value="1"/>
</dbReference>
<protein>
    <recommendedName>
        <fullName evidence="2">histidine kinase</fullName>
        <ecNumber evidence="2">2.7.13.3</ecNumber>
    </recommendedName>
</protein>
<evidence type="ECO:0000313" key="12">
    <source>
        <dbReference type="Proteomes" id="UP000622552"/>
    </source>
</evidence>
<comment type="catalytic activity">
    <reaction evidence="1">
        <text>ATP + protein L-histidine = ADP + protein N-phospho-L-histidine.</text>
        <dbReference type="EC" id="2.7.13.3"/>
    </reaction>
</comment>
<reference evidence="11" key="1">
    <citation type="submission" date="2020-11" db="EMBL/GenBank/DDBJ databases">
        <title>Sequencing the genomes of 1000 actinobacteria strains.</title>
        <authorList>
            <person name="Klenk H.-P."/>
        </authorList>
    </citation>
    <scope>NUCLEOTIDE SEQUENCE</scope>
    <source>
        <strain evidence="11">DSM 45356</strain>
    </source>
</reference>
<dbReference type="EC" id="2.7.13.3" evidence="2"/>
<keyword evidence="9" id="KW-1133">Transmembrane helix</keyword>
<accession>A0A8J7KJ26</accession>
<keyword evidence="7" id="KW-0067">ATP-binding</keyword>
<evidence type="ECO:0000256" key="3">
    <source>
        <dbReference type="ARBA" id="ARBA00022553"/>
    </source>
</evidence>
<feature type="domain" description="Signal transduction histidine kinase subgroup 3 dimerisation and phosphoacceptor" evidence="10">
    <location>
        <begin position="181"/>
        <end position="246"/>
    </location>
</feature>
<dbReference type="GO" id="GO:0016020">
    <property type="term" value="C:membrane"/>
    <property type="evidence" value="ECO:0007669"/>
    <property type="project" value="InterPro"/>
</dbReference>
<evidence type="ECO:0000313" key="11">
    <source>
        <dbReference type="EMBL" id="MBG6135036.1"/>
    </source>
</evidence>
<name>A0A8J7KJ26_9ACTN</name>
<evidence type="ECO:0000256" key="5">
    <source>
        <dbReference type="ARBA" id="ARBA00022741"/>
    </source>
</evidence>
<keyword evidence="6 11" id="KW-0418">Kinase</keyword>
<evidence type="ECO:0000256" key="1">
    <source>
        <dbReference type="ARBA" id="ARBA00000085"/>
    </source>
</evidence>
<feature type="transmembrane region" description="Helical" evidence="9">
    <location>
        <begin position="140"/>
        <end position="158"/>
    </location>
</feature>
<dbReference type="InterPro" id="IPR050482">
    <property type="entry name" value="Sensor_HK_TwoCompSys"/>
</dbReference>
<comment type="caution">
    <text evidence="11">The sequence shown here is derived from an EMBL/GenBank/DDBJ whole genome shotgun (WGS) entry which is preliminary data.</text>
</comment>
<evidence type="ECO:0000256" key="8">
    <source>
        <dbReference type="ARBA" id="ARBA00023012"/>
    </source>
</evidence>
<dbReference type="AlphaFoldDB" id="A0A8J7KJ26"/>
<dbReference type="GO" id="GO:0000155">
    <property type="term" value="F:phosphorelay sensor kinase activity"/>
    <property type="evidence" value="ECO:0007669"/>
    <property type="project" value="InterPro"/>
</dbReference>
<dbReference type="Gene3D" id="1.20.5.1930">
    <property type="match status" value="1"/>
</dbReference>
<evidence type="ECO:0000256" key="9">
    <source>
        <dbReference type="SAM" id="Phobius"/>
    </source>
</evidence>
<dbReference type="InterPro" id="IPR011712">
    <property type="entry name" value="Sig_transdc_His_kin_sub3_dim/P"/>
</dbReference>
<keyword evidence="12" id="KW-1185">Reference proteome</keyword>
<dbReference type="Pfam" id="PF07730">
    <property type="entry name" value="HisKA_3"/>
    <property type="match status" value="1"/>
</dbReference>
<dbReference type="Proteomes" id="UP000622552">
    <property type="component" value="Unassembled WGS sequence"/>
</dbReference>
<proteinExistence type="predicted"/>
<dbReference type="EMBL" id="JADOUF010000001">
    <property type="protein sequence ID" value="MBG6135036.1"/>
    <property type="molecule type" value="Genomic_DNA"/>
</dbReference>
<evidence type="ECO:0000256" key="2">
    <source>
        <dbReference type="ARBA" id="ARBA00012438"/>
    </source>
</evidence>
<dbReference type="RefSeq" id="WP_197002201.1">
    <property type="nucleotide sequence ID" value="NZ_BONS01000004.1"/>
</dbReference>
<evidence type="ECO:0000256" key="6">
    <source>
        <dbReference type="ARBA" id="ARBA00022777"/>
    </source>
</evidence>
<organism evidence="11 12">
    <name type="scientific">Longispora fulva</name>
    <dbReference type="NCBI Taxonomy" id="619741"/>
    <lineage>
        <taxon>Bacteria</taxon>
        <taxon>Bacillati</taxon>
        <taxon>Actinomycetota</taxon>
        <taxon>Actinomycetes</taxon>
        <taxon>Micromonosporales</taxon>
        <taxon>Micromonosporaceae</taxon>
        <taxon>Longispora</taxon>
    </lineage>
</organism>
<dbReference type="GO" id="GO:0046983">
    <property type="term" value="F:protein dimerization activity"/>
    <property type="evidence" value="ECO:0007669"/>
    <property type="project" value="InterPro"/>
</dbReference>
<evidence type="ECO:0000259" key="10">
    <source>
        <dbReference type="Pfam" id="PF07730"/>
    </source>
</evidence>
<sequence>MRRLRPRPPRMLRPPSWRVRVLPVVVAAAQIVGVRMIGHNADVLDARGYALLTASGLVLYLGRVHVGLALTGTLAATGGYLALGYPWGPVAIGCLVALFLTVLTGHRQWAKAAAATSLVGFVAISTVVDRQPAPTVGRTLGVAAWLVGVLMLAEFVRVRRMHFTEVARTRAEEHKRQSSDERLRIARELHDVIAHNISLINVQAGVALHLLDDDPGQAREALTVIKAASKETLQELRSTLGVLRRVDEEAPRTPAPSLTRLDELLGRLATSGLDVRLTVTGEPRELPANADLAAFRIVQEALTNVYRHAHVDTARVLVGYEPDAVTVEILDDGVGGGSTAGNGLTGMRERADALGGTLVAGPRPEGGFRVYGRLPA</sequence>
<dbReference type="InterPro" id="IPR036890">
    <property type="entry name" value="HATPase_C_sf"/>
</dbReference>
<dbReference type="PANTHER" id="PTHR24421:SF10">
    <property type="entry name" value="NITRATE_NITRITE SENSOR PROTEIN NARQ"/>
    <property type="match status" value="1"/>
</dbReference>
<evidence type="ECO:0000256" key="4">
    <source>
        <dbReference type="ARBA" id="ARBA00022679"/>
    </source>
</evidence>
<keyword evidence="8" id="KW-0902">Two-component regulatory system</keyword>
<dbReference type="SUPFAM" id="SSF55874">
    <property type="entry name" value="ATPase domain of HSP90 chaperone/DNA topoisomerase II/histidine kinase"/>
    <property type="match status" value="1"/>
</dbReference>
<feature type="transmembrane region" description="Helical" evidence="9">
    <location>
        <begin position="21"/>
        <end position="37"/>
    </location>
</feature>
<dbReference type="Gene3D" id="3.30.565.10">
    <property type="entry name" value="Histidine kinase-like ATPase, C-terminal domain"/>
    <property type="match status" value="1"/>
</dbReference>
<keyword evidence="3" id="KW-0597">Phosphoprotein</keyword>
<evidence type="ECO:0000256" key="7">
    <source>
        <dbReference type="ARBA" id="ARBA00022840"/>
    </source>
</evidence>
<gene>
    <name evidence="11" type="ORF">IW245_001230</name>
</gene>
<keyword evidence="9" id="KW-0472">Membrane</keyword>
<feature type="transmembrane region" description="Helical" evidence="9">
    <location>
        <begin position="49"/>
        <end position="70"/>
    </location>
</feature>
<keyword evidence="5" id="KW-0547">Nucleotide-binding</keyword>
<keyword evidence="9" id="KW-0812">Transmembrane</keyword>
<keyword evidence="4" id="KW-0808">Transferase</keyword>